<comment type="caution">
    <text evidence="6">The sequence shown here is derived from an EMBL/GenBank/DDBJ whole genome shotgun (WGS) entry which is preliminary data.</text>
</comment>
<evidence type="ECO:0000313" key="7">
    <source>
        <dbReference type="Proteomes" id="UP000643701"/>
    </source>
</evidence>
<dbReference type="Proteomes" id="UP000643701">
    <property type="component" value="Unassembled WGS sequence"/>
</dbReference>
<dbReference type="InterPro" id="IPR007346">
    <property type="entry name" value="Endonuclease-I"/>
</dbReference>
<reference evidence="6" key="1">
    <citation type="submission" date="2020-03" db="EMBL/GenBank/DDBJ databases">
        <title>Psychroflexus Maritimus sp. nov., isolate from marine sediment.</title>
        <authorList>
            <person name="Zhong Y.-L."/>
        </authorList>
    </citation>
    <scope>NUCLEOTIDE SEQUENCE</scope>
    <source>
        <strain evidence="6">C1</strain>
    </source>
</reference>
<evidence type="ECO:0000256" key="1">
    <source>
        <dbReference type="ARBA" id="ARBA00006429"/>
    </source>
</evidence>
<accession>A0A967ABP7</accession>
<proteinExistence type="inferred from homology"/>
<dbReference type="GO" id="GO:0004518">
    <property type="term" value="F:nuclease activity"/>
    <property type="evidence" value="ECO:0007669"/>
    <property type="project" value="UniProtKB-KW"/>
</dbReference>
<evidence type="ECO:0000256" key="3">
    <source>
        <dbReference type="ARBA" id="ARBA00022729"/>
    </source>
</evidence>
<dbReference type="AlphaFoldDB" id="A0A967ABP7"/>
<dbReference type="SUPFAM" id="SSF141072">
    <property type="entry name" value="CalX-like"/>
    <property type="match status" value="1"/>
</dbReference>
<comment type="similarity">
    <text evidence="1">Belongs to the EndA/NucM nuclease family.</text>
</comment>
<dbReference type="Pfam" id="PF18962">
    <property type="entry name" value="Por_Secre_tail"/>
    <property type="match status" value="1"/>
</dbReference>
<dbReference type="InterPro" id="IPR026444">
    <property type="entry name" value="Secre_tail"/>
</dbReference>
<dbReference type="InterPro" id="IPR038081">
    <property type="entry name" value="CalX-like_sf"/>
</dbReference>
<dbReference type="SUPFAM" id="SSF54060">
    <property type="entry name" value="His-Me finger endonucleases"/>
    <property type="match status" value="1"/>
</dbReference>
<protein>
    <submittedName>
        <fullName evidence="6">T9SS type A sorting domain-containing protein</fullName>
    </submittedName>
</protein>
<evidence type="ECO:0000256" key="2">
    <source>
        <dbReference type="ARBA" id="ARBA00022722"/>
    </source>
</evidence>
<evidence type="ECO:0000313" key="6">
    <source>
        <dbReference type="EMBL" id="NGZ89126.1"/>
    </source>
</evidence>
<name>A0A967ABP7_9FLAO</name>
<keyword evidence="2" id="KW-0540">Nuclease</keyword>
<evidence type="ECO:0000259" key="5">
    <source>
        <dbReference type="Pfam" id="PF18962"/>
    </source>
</evidence>
<gene>
    <name evidence="6" type="ORF">G7034_02550</name>
</gene>
<keyword evidence="3" id="KW-0732">Signal</keyword>
<dbReference type="RefSeq" id="WP_166399395.1">
    <property type="nucleotide sequence ID" value="NZ_JAANAS010000032.1"/>
</dbReference>
<sequence>MKNIILLIGLFFYGFTNAQVIINEVDADTPGIDDMEFIELKTPNSFTALDGYVLVHFNGSNFGNNEVYWALDLDDFETDVNGLFTIGGPELSPVPNHYIPTNSILNGNAAFGIYTGSSADFSEGTQATTTNLIDALVYSVNNPPSQTLLDLMGETEHLDENLNGSKDFESIQRNNEGDWVIAEPTPRALNDGSGVTLNGVAIKFNEAIIEEGDIIEIEFETDFPVEEDLVIDFTLANDDFIQNDFDGETSVTIPFGETSASTTIDMLLDNQPEDDELMIISMLPLDQTTYMKNNNNIQVWVLDADFFVSPYGTPAEPTYGLVQKAIPQGYYDGLDGKSGEELKQALKDIIAEEGVVRIHPYEDVWGMLNELDQNPKNSNQVWRIYTESPEQKFLRQRTSSGVGRWNREHVFPQSRGGFSSYGDFDDFSTGINSWQITSVDSLRHGYSDIHSLRVADATENTVRGNKHIGQYTGPSGNQGSFYGDVSRSAFYMAMRYNGLELVEGFPTETQNGQLGDLTTMLDWHELDPPDDFEMNRNNLAWNWQRNRNPFIDLPELVDYVFGDKQDQVWNNPMSAEDFNQQSFSIYPNPSADGRFFIEGLEEKANIQLFTMQGKRVHLQKIQANEAVESNLSSGTYLLKIDTKTSSSSTRVIIK</sequence>
<keyword evidence="7" id="KW-1185">Reference proteome</keyword>
<dbReference type="InterPro" id="IPR044925">
    <property type="entry name" value="His-Me_finger_sf"/>
</dbReference>
<dbReference type="GO" id="GO:0016787">
    <property type="term" value="F:hydrolase activity"/>
    <property type="evidence" value="ECO:0007669"/>
    <property type="project" value="UniProtKB-KW"/>
</dbReference>
<dbReference type="PANTHER" id="PTHR33607:SF2">
    <property type="entry name" value="ENDONUCLEASE-1"/>
    <property type="match status" value="1"/>
</dbReference>
<dbReference type="NCBIfam" id="TIGR04183">
    <property type="entry name" value="Por_Secre_tail"/>
    <property type="match status" value="1"/>
</dbReference>
<evidence type="ECO:0000256" key="4">
    <source>
        <dbReference type="ARBA" id="ARBA00022801"/>
    </source>
</evidence>
<keyword evidence="4" id="KW-0378">Hydrolase</keyword>
<feature type="domain" description="Secretion system C-terminal sorting" evidence="5">
    <location>
        <begin position="585"/>
        <end position="653"/>
    </location>
</feature>
<dbReference type="PANTHER" id="PTHR33607">
    <property type="entry name" value="ENDONUCLEASE-1"/>
    <property type="match status" value="1"/>
</dbReference>
<organism evidence="6 7">
    <name type="scientific">Psychroflexus maritimus</name>
    <dbReference type="NCBI Taxonomy" id="2714865"/>
    <lineage>
        <taxon>Bacteria</taxon>
        <taxon>Pseudomonadati</taxon>
        <taxon>Bacteroidota</taxon>
        <taxon>Flavobacteriia</taxon>
        <taxon>Flavobacteriales</taxon>
        <taxon>Flavobacteriaceae</taxon>
        <taxon>Psychroflexus</taxon>
    </lineage>
</organism>
<dbReference type="Pfam" id="PF04231">
    <property type="entry name" value="Endonuclease_1"/>
    <property type="match status" value="2"/>
</dbReference>
<dbReference type="EMBL" id="JAANAS010000032">
    <property type="protein sequence ID" value="NGZ89126.1"/>
    <property type="molecule type" value="Genomic_DNA"/>
</dbReference>